<evidence type="ECO:0000313" key="3">
    <source>
        <dbReference type="EMBL" id="MBA4608442.1"/>
    </source>
</evidence>
<dbReference type="RefSeq" id="WP_181755243.1">
    <property type="nucleotide sequence ID" value="NZ_JACEOG010000001.1"/>
</dbReference>
<gene>
    <name evidence="3" type="ORF">H1W00_08135</name>
</gene>
<comment type="caution">
    <text evidence="3">The sequence shown here is derived from an EMBL/GenBank/DDBJ whole genome shotgun (WGS) entry which is preliminary data.</text>
</comment>
<dbReference type="Proteomes" id="UP000550354">
    <property type="component" value="Unassembled WGS sequence"/>
</dbReference>
<dbReference type="InterPro" id="IPR046674">
    <property type="entry name" value="DUF6544"/>
</dbReference>
<protein>
    <submittedName>
        <fullName evidence="3">Uncharacterized protein</fullName>
    </submittedName>
</protein>
<dbReference type="AlphaFoldDB" id="A0A838XEU3"/>
<evidence type="ECO:0000313" key="4">
    <source>
        <dbReference type="Proteomes" id="UP000550354"/>
    </source>
</evidence>
<feature type="region of interest" description="Disordered" evidence="1">
    <location>
        <begin position="369"/>
        <end position="405"/>
    </location>
</feature>
<keyword evidence="2" id="KW-0812">Transmembrane</keyword>
<reference evidence="3 4" key="1">
    <citation type="submission" date="2020-07" db="EMBL/GenBank/DDBJ databases">
        <title>Draft genome and description of Aeromicrobium phoceense strain Marseille-Q0843 isolated from healthy skin swab.</title>
        <authorList>
            <person name="Boxberger M."/>
            <person name="La Scola B."/>
        </authorList>
    </citation>
    <scope>NUCLEOTIDE SEQUENCE [LARGE SCALE GENOMIC DNA]</scope>
    <source>
        <strain evidence="3 4">Marseille-Q0843</strain>
    </source>
</reference>
<keyword evidence="2" id="KW-1133">Transmembrane helix</keyword>
<feature type="transmembrane region" description="Helical" evidence="2">
    <location>
        <begin position="68"/>
        <end position="87"/>
    </location>
</feature>
<accession>A0A838XEU3</accession>
<keyword evidence="2" id="KW-0472">Membrane</keyword>
<feature type="compositionally biased region" description="Pro residues" evidence="1">
    <location>
        <begin position="395"/>
        <end position="405"/>
    </location>
</feature>
<sequence>MTNLLRWTVVALVTVHGLIHLLGAAERFGWADDPTLEKSTGLGLLWLVAAVLLLVTALFAALGRVVGWWLLAVVAAVVSQVAIMTSWDVSGSGTVVNAFLLVVAAYSFLLRGPFSFHAQWHHQVEEALAQADSLAPVITEEDLDALPAPVAAYVRSAGAVGRPRPTSVRADFTGRIRTGPDAPWMGFAGKQVNTFGADPRRIFLMEASRYALPVLVLHSYAGARATMRAKVLSVATVLDASGPELDQGETVTVFNDLVVLAPGAIVGAPIRWTQIDDRQVRGVFTNGRQMVTAVLTFDGDRLVSFVSEDRFRASDDGTAFVPQTWSTPLAGHTDDEGHHVVSSGVGRWRDPRGWFTYVEMEFEDVDLDPVRSGRSAGARAPLGRTGRPPRSRRPTPGPPRTSAPR</sequence>
<keyword evidence="4" id="KW-1185">Reference proteome</keyword>
<name>A0A838XEU3_9ACTN</name>
<proteinExistence type="predicted"/>
<feature type="transmembrane region" description="Helical" evidence="2">
    <location>
        <begin position="40"/>
        <end position="61"/>
    </location>
</feature>
<evidence type="ECO:0000256" key="2">
    <source>
        <dbReference type="SAM" id="Phobius"/>
    </source>
</evidence>
<dbReference type="Pfam" id="PF20181">
    <property type="entry name" value="DUF6544"/>
    <property type="match status" value="1"/>
</dbReference>
<evidence type="ECO:0000256" key="1">
    <source>
        <dbReference type="SAM" id="MobiDB-lite"/>
    </source>
</evidence>
<dbReference type="EMBL" id="JACEOG010000001">
    <property type="protein sequence ID" value="MBA4608442.1"/>
    <property type="molecule type" value="Genomic_DNA"/>
</dbReference>
<feature type="transmembrane region" description="Helical" evidence="2">
    <location>
        <begin position="93"/>
        <end position="110"/>
    </location>
</feature>
<organism evidence="3 4">
    <name type="scientific">Aeromicrobium phoceense</name>
    <dbReference type="NCBI Taxonomy" id="2754045"/>
    <lineage>
        <taxon>Bacteria</taxon>
        <taxon>Bacillati</taxon>
        <taxon>Actinomycetota</taxon>
        <taxon>Actinomycetes</taxon>
        <taxon>Propionibacteriales</taxon>
        <taxon>Nocardioidaceae</taxon>
        <taxon>Aeromicrobium</taxon>
    </lineage>
</organism>